<accession>A0A239AA62</accession>
<dbReference type="GO" id="GO:0016301">
    <property type="term" value="F:kinase activity"/>
    <property type="evidence" value="ECO:0007669"/>
    <property type="project" value="UniProtKB-KW"/>
</dbReference>
<dbReference type="AlphaFoldDB" id="A0A239AA62"/>
<evidence type="ECO:0000256" key="12">
    <source>
        <dbReference type="ARBA" id="ARBA00023277"/>
    </source>
</evidence>
<evidence type="ECO:0000256" key="1">
    <source>
        <dbReference type="ARBA" id="ARBA00004964"/>
    </source>
</evidence>
<evidence type="ECO:0000256" key="7">
    <source>
        <dbReference type="ARBA" id="ARBA00022679"/>
    </source>
</evidence>
<dbReference type="Proteomes" id="UP000198386">
    <property type="component" value="Unassembled WGS sequence"/>
</dbReference>
<keyword evidence="12" id="KW-0119">Carbohydrate metabolism</keyword>
<evidence type="ECO:0000256" key="2">
    <source>
        <dbReference type="ARBA" id="ARBA00006219"/>
    </source>
</evidence>
<comment type="pathway">
    <text evidence="1">Glycan biosynthesis; glycogen biosynthesis.</text>
</comment>
<evidence type="ECO:0000256" key="11">
    <source>
        <dbReference type="ARBA" id="ARBA00023056"/>
    </source>
</evidence>
<evidence type="ECO:0000259" key="15">
    <source>
        <dbReference type="Pfam" id="PF18085"/>
    </source>
</evidence>
<name>A0A239AA62_9ACTN</name>
<organism evidence="16 17">
    <name type="scientific">Geodermatophilus saharensis</name>
    <dbReference type="NCBI Taxonomy" id="1137994"/>
    <lineage>
        <taxon>Bacteria</taxon>
        <taxon>Bacillati</taxon>
        <taxon>Actinomycetota</taxon>
        <taxon>Actinomycetes</taxon>
        <taxon>Geodermatophilales</taxon>
        <taxon>Geodermatophilaceae</taxon>
        <taxon>Geodermatophilus</taxon>
    </lineage>
</organism>
<keyword evidence="9 16" id="KW-0418">Kinase</keyword>
<evidence type="ECO:0000256" key="6">
    <source>
        <dbReference type="ARBA" id="ARBA00022600"/>
    </source>
</evidence>
<reference evidence="17" key="1">
    <citation type="submission" date="2017-06" db="EMBL/GenBank/DDBJ databases">
        <authorList>
            <person name="Varghese N."/>
            <person name="Submissions S."/>
        </authorList>
    </citation>
    <scope>NUCLEOTIDE SEQUENCE [LARGE SCALE GENOMIC DNA]</scope>
    <source>
        <strain evidence="17">DSM 45423</strain>
    </source>
</reference>
<sequence length="467" mass="51234">MSTALAEVLRDWMPHQRWFGGKGREWADVSEEGFFLSRAEPVLSVHRVRVTYTDGAVETYLVPLSWRAHPEEDLNAAFIGAVPAKDAEGADRENYAYDAMRDRDATTPWLTQLAAAATVGPMHFHPAGSQTDPAPIPEGVPGDIVSTEQSNTSLVYGQDAIFKLFRRLEPGLNPDVEIGEALRRTENPHIAPLLGYVEIDDPDPSAEPATVAMLQTFVRGASDGWRLATASVRDLYAEGDLHADEVGGDFAADSERLGAATASVHADLARVLPTAPADREWFTATARGMTERLEAALGVVPQLEEHLAALRKVYAAVADSPEEVLRHRVHGDLHLGQVLRTATGWVVLDFEGEPARPLAERRQLDSPLRDVAGMLRSFDYAARHMLVEQPDDAQRAYRAQEWAVRNRGAFCSGYSAASGMDPCGDSPLLRAFEADKAVYECVYEARNRPNWLMIPLQSLSRLTAGES</sequence>
<dbReference type="OrthoDB" id="3787729at2"/>
<dbReference type="UniPathway" id="UPA00164"/>
<dbReference type="EMBL" id="FZOH01000001">
    <property type="protein sequence ID" value="SNR92546.1"/>
    <property type="molecule type" value="Genomic_DNA"/>
</dbReference>
<comment type="subunit">
    <text evidence="3">Monomer.</text>
</comment>
<evidence type="ECO:0000256" key="5">
    <source>
        <dbReference type="ARBA" id="ARBA00013882"/>
    </source>
</evidence>
<gene>
    <name evidence="16" type="ORF">SAMN04488107_0681</name>
</gene>
<feature type="domain" description="Maltokinase N-terminal cap" evidence="15">
    <location>
        <begin position="12"/>
        <end position="102"/>
    </location>
</feature>
<comment type="catalytic activity">
    <reaction evidence="14">
        <text>D-maltose + ATP = alpha-maltose 1-phosphate + ADP + H(+)</text>
        <dbReference type="Rhea" id="RHEA:31915"/>
        <dbReference type="ChEBI" id="CHEBI:15378"/>
        <dbReference type="ChEBI" id="CHEBI:17306"/>
        <dbReference type="ChEBI" id="CHEBI:30616"/>
        <dbReference type="ChEBI" id="CHEBI:63576"/>
        <dbReference type="ChEBI" id="CHEBI:456216"/>
        <dbReference type="EC" id="2.7.1.175"/>
    </reaction>
</comment>
<evidence type="ECO:0000256" key="9">
    <source>
        <dbReference type="ARBA" id="ARBA00022777"/>
    </source>
</evidence>
<dbReference type="EC" id="2.7.1.175" evidence="4"/>
<keyword evidence="11" id="KW-0320">Glycogen biosynthesis</keyword>
<dbReference type="Pfam" id="PF18085">
    <property type="entry name" value="Mak_N_cap"/>
    <property type="match status" value="1"/>
</dbReference>
<comment type="similarity">
    <text evidence="2">Belongs to the aminoglycoside phosphotransferase family.</text>
</comment>
<protein>
    <recommendedName>
        <fullName evidence="5">Maltokinase</fullName>
        <ecNumber evidence="4">2.7.1.175</ecNumber>
    </recommendedName>
    <alternativeName>
        <fullName evidence="13">Maltose-1-phosphate synthase</fullName>
    </alternativeName>
</protein>
<keyword evidence="10" id="KW-0067">ATP-binding</keyword>
<evidence type="ECO:0000256" key="13">
    <source>
        <dbReference type="ARBA" id="ARBA00031251"/>
    </source>
</evidence>
<evidence type="ECO:0000313" key="16">
    <source>
        <dbReference type="EMBL" id="SNR92546.1"/>
    </source>
</evidence>
<dbReference type="SUPFAM" id="SSF56112">
    <property type="entry name" value="Protein kinase-like (PK-like)"/>
    <property type="match status" value="1"/>
</dbReference>
<evidence type="ECO:0000256" key="10">
    <source>
        <dbReference type="ARBA" id="ARBA00022840"/>
    </source>
</evidence>
<dbReference type="GO" id="GO:0005524">
    <property type="term" value="F:ATP binding"/>
    <property type="evidence" value="ECO:0007669"/>
    <property type="project" value="UniProtKB-KW"/>
</dbReference>
<evidence type="ECO:0000256" key="8">
    <source>
        <dbReference type="ARBA" id="ARBA00022741"/>
    </source>
</evidence>
<evidence type="ECO:0000256" key="4">
    <source>
        <dbReference type="ARBA" id="ARBA00011962"/>
    </source>
</evidence>
<keyword evidence="17" id="KW-1185">Reference proteome</keyword>
<dbReference type="InterPro" id="IPR011009">
    <property type="entry name" value="Kinase-like_dom_sf"/>
</dbReference>
<evidence type="ECO:0000256" key="14">
    <source>
        <dbReference type="ARBA" id="ARBA00049067"/>
    </source>
</evidence>
<proteinExistence type="inferred from homology"/>
<evidence type="ECO:0000313" key="17">
    <source>
        <dbReference type="Proteomes" id="UP000198386"/>
    </source>
</evidence>
<keyword evidence="8" id="KW-0547">Nucleotide-binding</keyword>
<dbReference type="Gene3D" id="3.90.1200.10">
    <property type="match status" value="1"/>
</dbReference>
<keyword evidence="6" id="KW-0321">Glycogen metabolism</keyword>
<dbReference type="InterPro" id="IPR040999">
    <property type="entry name" value="Mak_N_cap"/>
</dbReference>
<dbReference type="GO" id="GO:0005978">
    <property type="term" value="P:glycogen biosynthetic process"/>
    <property type="evidence" value="ECO:0007669"/>
    <property type="project" value="UniProtKB-UniPathway"/>
</dbReference>
<keyword evidence="7" id="KW-0808">Transferase</keyword>
<evidence type="ECO:0000256" key="3">
    <source>
        <dbReference type="ARBA" id="ARBA00011245"/>
    </source>
</evidence>
<dbReference type="RefSeq" id="WP_089402434.1">
    <property type="nucleotide sequence ID" value="NZ_FZOH01000001.1"/>
</dbReference>